<dbReference type="Proteomes" id="UP000315385">
    <property type="component" value="Unassembled WGS sequence"/>
</dbReference>
<organism evidence="1 2">
    <name type="scientific">Halonotius roseus</name>
    <dbReference type="NCBI Taxonomy" id="2511997"/>
    <lineage>
        <taxon>Archaea</taxon>
        <taxon>Methanobacteriati</taxon>
        <taxon>Methanobacteriota</taxon>
        <taxon>Stenosarchaea group</taxon>
        <taxon>Halobacteria</taxon>
        <taxon>Halobacteriales</taxon>
        <taxon>Haloferacaceae</taxon>
        <taxon>Halonotius</taxon>
    </lineage>
</organism>
<dbReference type="EMBL" id="SESI01000001">
    <property type="protein sequence ID" value="TQQ81884.1"/>
    <property type="molecule type" value="Genomic_DNA"/>
</dbReference>
<reference evidence="1 2" key="1">
    <citation type="submission" date="2019-02" db="EMBL/GenBank/DDBJ databases">
        <title>Halonotius sp. a new haloqrchaeon isolated from saline water.</title>
        <authorList>
            <person name="Duran-Viseras A."/>
            <person name="Sanchez-Porro C."/>
            <person name="Ventosa A."/>
        </authorList>
    </citation>
    <scope>NUCLEOTIDE SEQUENCE [LARGE SCALE GENOMIC DNA]</scope>
    <source>
        <strain evidence="1 2">F9-27</strain>
    </source>
</reference>
<keyword evidence="2" id="KW-1185">Reference proteome</keyword>
<sequence>MTETEPVGEIWEHVDRMEADRPTGETAGEMVAFHSQDLLLSVGKTYYPNVDEFIEETKQHGVSKAISVTSGNAPPAVNPGRTRLFLIHPNAVTVDREIETTVGEMNEDDEILDVDVEASRVEDRLVDIDDDVGVTIKRTLTVPGIFGYTYLSRVVYTEDTDGNVPAYIQEYETLGDLDVVKTGREVPFSEQGDSLELDNEFPEIAIRSALFDSVQNPEHQLALEAPSIENMERAPLGELVERDTVLGMEPPADEDYYRTGEGALATVNLDDEFYKILPSNNIALNDETREATTHLGPYKVVVSSPVGGESRLIDVFNTR</sequence>
<evidence type="ECO:0000313" key="2">
    <source>
        <dbReference type="Proteomes" id="UP000315385"/>
    </source>
</evidence>
<dbReference type="OrthoDB" id="350600at2157"/>
<dbReference type="AlphaFoldDB" id="A0A544QR18"/>
<evidence type="ECO:0000313" key="1">
    <source>
        <dbReference type="EMBL" id="TQQ81884.1"/>
    </source>
</evidence>
<name>A0A544QR18_9EURY</name>
<accession>A0A544QR18</accession>
<gene>
    <name evidence="1" type="ORF">EWF95_02800</name>
</gene>
<proteinExistence type="predicted"/>
<dbReference type="RefSeq" id="WP_142442537.1">
    <property type="nucleotide sequence ID" value="NZ_SESI01000001.1"/>
</dbReference>
<protein>
    <submittedName>
        <fullName evidence="1">Uncharacterized protein</fullName>
    </submittedName>
</protein>
<comment type="caution">
    <text evidence="1">The sequence shown here is derived from an EMBL/GenBank/DDBJ whole genome shotgun (WGS) entry which is preliminary data.</text>
</comment>